<comment type="caution">
    <text evidence="6">The sequence shown here is derived from an EMBL/GenBank/DDBJ whole genome shotgun (WGS) entry which is preliminary data.</text>
</comment>
<reference evidence="6 7" key="1">
    <citation type="journal article" date="2014" name="Genome Biol. Evol.">
        <title>Acetic acid bacteria genomes reveal functional traits for adaptation to life in insect guts.</title>
        <authorList>
            <person name="Chouaia B."/>
            <person name="Gaiarsa S."/>
            <person name="Crotti E."/>
            <person name="Comandatore F."/>
            <person name="Degli Esposti M."/>
            <person name="Ricci I."/>
            <person name="Alma A."/>
            <person name="Favia G."/>
            <person name="Bandi C."/>
            <person name="Daffonchio D."/>
        </authorList>
    </citation>
    <scope>NUCLEOTIDE SEQUENCE [LARGE SCALE GENOMIC DNA]</scope>
    <source>
        <strain evidence="6 7">SF2.1</strain>
    </source>
</reference>
<evidence type="ECO:0000256" key="2">
    <source>
        <dbReference type="ARBA" id="ARBA00023015"/>
    </source>
</evidence>
<dbReference type="Gene3D" id="3.40.190.290">
    <property type="match status" value="1"/>
</dbReference>
<keyword evidence="3" id="KW-0238">DNA-binding</keyword>
<dbReference type="InterPro" id="IPR000847">
    <property type="entry name" value="LysR_HTH_N"/>
</dbReference>
<protein>
    <submittedName>
        <fullName evidence="6">LysR transcriptional regulator</fullName>
    </submittedName>
</protein>
<sequence>MRKKINFNGMVYFISVVEAGSISGAARTLGVSKSVISKAIIELEAFLQTDLLIRTSKQILPTRAGEVFYRRCNSGVEAIETAFLDTQNHGSIPQGKLHILANAAYGRYVVLPVVHAFAARYPSCQISFALGDDVSEATMTWFDVAIRTRPFDDPSLHVRRIGGYERHLVAGRGFMDQYGPVESFDQLALLPFIGYVDDPGRDGWRLSAGGEPRGLGSSPYLSLGPINLILESLMAGQGYSVLPDFLYDHPSVASQLVKILPEWSAQSGDILAYAYPTKQRSAAVRLFIDWMSCAAHGLPFPD</sequence>
<dbReference type="InterPro" id="IPR036388">
    <property type="entry name" value="WH-like_DNA-bd_sf"/>
</dbReference>
<dbReference type="PANTHER" id="PTHR30537:SF3">
    <property type="entry name" value="TRANSCRIPTIONAL REGULATORY PROTEIN"/>
    <property type="match status" value="1"/>
</dbReference>
<dbReference type="FunFam" id="1.10.10.10:FF:000001">
    <property type="entry name" value="LysR family transcriptional regulator"/>
    <property type="match status" value="1"/>
</dbReference>
<dbReference type="PROSITE" id="PS50931">
    <property type="entry name" value="HTH_LYSR"/>
    <property type="match status" value="1"/>
</dbReference>
<dbReference type="Proteomes" id="UP000027583">
    <property type="component" value="Unassembled WGS sequence"/>
</dbReference>
<evidence type="ECO:0000313" key="7">
    <source>
        <dbReference type="Proteomes" id="UP000027583"/>
    </source>
</evidence>
<keyword evidence="4" id="KW-0804">Transcription</keyword>
<dbReference type="InterPro" id="IPR036390">
    <property type="entry name" value="WH_DNA-bd_sf"/>
</dbReference>
<dbReference type="AlphaFoldDB" id="A0A060QD36"/>
<dbReference type="Gene3D" id="1.10.10.10">
    <property type="entry name" value="Winged helix-like DNA-binding domain superfamily/Winged helix DNA-binding domain"/>
    <property type="match status" value="1"/>
</dbReference>
<accession>A0A060QD36</accession>
<dbReference type="GO" id="GO:0006351">
    <property type="term" value="P:DNA-templated transcription"/>
    <property type="evidence" value="ECO:0007669"/>
    <property type="project" value="TreeGrafter"/>
</dbReference>
<dbReference type="InterPro" id="IPR005119">
    <property type="entry name" value="LysR_subst-bd"/>
</dbReference>
<feature type="domain" description="HTH lysR-type" evidence="5">
    <location>
        <begin position="5"/>
        <end position="62"/>
    </location>
</feature>
<dbReference type="eggNOG" id="COG0583">
    <property type="taxonomic scope" value="Bacteria"/>
</dbReference>
<organism evidence="6 7">
    <name type="scientific">Asaia bogorensis</name>
    <dbReference type="NCBI Taxonomy" id="91915"/>
    <lineage>
        <taxon>Bacteria</taxon>
        <taxon>Pseudomonadati</taxon>
        <taxon>Pseudomonadota</taxon>
        <taxon>Alphaproteobacteria</taxon>
        <taxon>Acetobacterales</taxon>
        <taxon>Acetobacteraceae</taxon>
        <taxon>Asaia</taxon>
    </lineage>
</organism>
<dbReference type="InterPro" id="IPR058163">
    <property type="entry name" value="LysR-type_TF_proteobact-type"/>
</dbReference>
<dbReference type="PANTHER" id="PTHR30537">
    <property type="entry name" value="HTH-TYPE TRANSCRIPTIONAL REGULATOR"/>
    <property type="match status" value="1"/>
</dbReference>
<evidence type="ECO:0000256" key="1">
    <source>
        <dbReference type="ARBA" id="ARBA00009437"/>
    </source>
</evidence>
<dbReference type="Pfam" id="PF00126">
    <property type="entry name" value="HTH_1"/>
    <property type="match status" value="1"/>
</dbReference>
<dbReference type="SUPFAM" id="SSF53850">
    <property type="entry name" value="Periplasmic binding protein-like II"/>
    <property type="match status" value="1"/>
</dbReference>
<evidence type="ECO:0000256" key="3">
    <source>
        <dbReference type="ARBA" id="ARBA00023125"/>
    </source>
</evidence>
<dbReference type="GO" id="GO:0003700">
    <property type="term" value="F:DNA-binding transcription factor activity"/>
    <property type="evidence" value="ECO:0007669"/>
    <property type="project" value="InterPro"/>
</dbReference>
<dbReference type="CDD" id="cd08422">
    <property type="entry name" value="PBP2_CrgA_like"/>
    <property type="match status" value="1"/>
</dbReference>
<gene>
    <name evidence="6" type="ORF">ASAP_0790</name>
</gene>
<dbReference type="Pfam" id="PF03466">
    <property type="entry name" value="LysR_substrate"/>
    <property type="match status" value="1"/>
</dbReference>
<proteinExistence type="inferred from homology"/>
<dbReference type="RefSeq" id="WP_023977883.1">
    <property type="nucleotide sequence ID" value="NZ_CBLX010000004.1"/>
</dbReference>
<reference evidence="6 7" key="2">
    <citation type="journal article" date="2014" name="PLoS ONE">
        <title>Evolution of mitochondria reconstructed from the energy metabolism of living bacteria.</title>
        <authorList>
            <person name="Degli Esposti M."/>
            <person name="Chouaia B."/>
            <person name="Comandatore F."/>
            <person name="Crotti E."/>
            <person name="Sassera D."/>
            <person name="Lievens P.M."/>
            <person name="Daffonchio D."/>
            <person name="Bandi C."/>
        </authorList>
    </citation>
    <scope>NUCLEOTIDE SEQUENCE [LARGE SCALE GENOMIC DNA]</scope>
    <source>
        <strain evidence="6 7">SF2.1</strain>
    </source>
</reference>
<dbReference type="EMBL" id="CBLX010000004">
    <property type="protein sequence ID" value="CDG38835.1"/>
    <property type="molecule type" value="Genomic_DNA"/>
</dbReference>
<evidence type="ECO:0000256" key="4">
    <source>
        <dbReference type="ARBA" id="ARBA00023163"/>
    </source>
</evidence>
<keyword evidence="2" id="KW-0805">Transcription regulation</keyword>
<evidence type="ECO:0000313" key="6">
    <source>
        <dbReference type="EMBL" id="CDG38835.1"/>
    </source>
</evidence>
<evidence type="ECO:0000259" key="5">
    <source>
        <dbReference type="PROSITE" id="PS50931"/>
    </source>
</evidence>
<dbReference type="SUPFAM" id="SSF46785">
    <property type="entry name" value="Winged helix' DNA-binding domain"/>
    <property type="match status" value="1"/>
</dbReference>
<name>A0A060QD36_9PROT</name>
<comment type="similarity">
    <text evidence="1">Belongs to the LysR transcriptional regulatory family.</text>
</comment>
<dbReference type="GO" id="GO:0043565">
    <property type="term" value="F:sequence-specific DNA binding"/>
    <property type="evidence" value="ECO:0007669"/>
    <property type="project" value="TreeGrafter"/>
</dbReference>